<keyword evidence="7" id="KW-0325">Glycoprotein</keyword>
<dbReference type="GO" id="GO:0008237">
    <property type="term" value="F:metallopeptidase activity"/>
    <property type="evidence" value="ECO:0007669"/>
    <property type="project" value="InterPro"/>
</dbReference>
<evidence type="ECO:0000256" key="4">
    <source>
        <dbReference type="ARBA" id="ARBA00022729"/>
    </source>
</evidence>
<keyword evidence="4" id="KW-0732">Signal</keyword>
<dbReference type="Proteomes" id="UP000800036">
    <property type="component" value="Unassembled WGS sequence"/>
</dbReference>
<evidence type="ECO:0000313" key="9">
    <source>
        <dbReference type="EMBL" id="KAF1969769.1"/>
    </source>
</evidence>
<proteinExistence type="inferred from homology"/>
<sequence length="783" mass="87361">MAPRRNPRSCFFALSYVTIFDGLCDASADHQTHRSDSSLDPSLRVAIVGAGVAGASAAFHLRELSRSAPISITIYDSEPIVGGHVVSVSAPEAPQYVFEAGAPYFFTYDDCLAGALESTRLRYPYSSPNAAWNLIESKLMELYRNKCTAENCRIVERPRHCSWAILQSGVSTWRHLAHLIARYGISTWRFHRTVASTSARWKTLGALRRFDNISHGLRDADISEDIAFGSAENYLLELGISPKFLSEYVEPCTRARFSQNLADVSASSALMAARRVQDASLHRVNARLIEHMINLSGANLRLNSTVVGISDGDTHRYHLSVASTPLMNPPNKVHTEYDIIILAFPLHDGSINWNVSDFLERSKRSFLTSQLYADSHVTHFSTSVTISPAFLHSSLNASIPDDLLTTAQSSNILSASRSRVCYRRWCHPGDELDCDQCDDDDKMYRVVSRRLLSEIGLTSLIGKQWRESQRLVDVDISWVHRQAWSQALPILGGNRNRGETGTIEIAPKLVYLGGVDRVLGSMEMSCRMGRNVARLLTRPGDNEMDVCTRITDFGRIALHACILVVLWSQQSDGGITIQTTFKIDGSCNGTQKAMIELGQKEALELANAVFDDCDELKTIGEASKCINWESQAVAEYFGPKAMNRGQRERIFETFKRAANTKRSFWSGYFHNSPTLVDIIKNDKSGQKKLNVKNLRSQATAVLHEWLHIKGFSSTVCEGGCVDTIQYIGPNGDEKIETYKAGRTKLLASKDVEKAARTNDNYAYFAISMWMQKNFGTYPPYLKI</sequence>
<dbReference type="SUPFAM" id="SSF51905">
    <property type="entry name" value="FAD/NAD(P)-binding domain"/>
    <property type="match status" value="1"/>
</dbReference>
<evidence type="ECO:0000256" key="2">
    <source>
        <dbReference type="ARBA" id="ARBA00009967"/>
    </source>
</evidence>
<evidence type="ECO:0000256" key="5">
    <source>
        <dbReference type="ARBA" id="ARBA00022827"/>
    </source>
</evidence>
<reference evidence="9" key="1">
    <citation type="journal article" date="2020" name="Stud. Mycol.">
        <title>101 Dothideomycetes genomes: a test case for predicting lifestyles and emergence of pathogens.</title>
        <authorList>
            <person name="Haridas S."/>
            <person name="Albert R."/>
            <person name="Binder M."/>
            <person name="Bloem J."/>
            <person name="Labutti K."/>
            <person name="Salamov A."/>
            <person name="Andreopoulos B."/>
            <person name="Baker S."/>
            <person name="Barry K."/>
            <person name="Bills G."/>
            <person name="Bluhm B."/>
            <person name="Cannon C."/>
            <person name="Castanera R."/>
            <person name="Culley D."/>
            <person name="Daum C."/>
            <person name="Ezra D."/>
            <person name="Gonzalez J."/>
            <person name="Henrissat B."/>
            <person name="Kuo A."/>
            <person name="Liang C."/>
            <person name="Lipzen A."/>
            <person name="Lutzoni F."/>
            <person name="Magnuson J."/>
            <person name="Mondo S."/>
            <person name="Nolan M."/>
            <person name="Ohm R."/>
            <person name="Pangilinan J."/>
            <person name="Park H.-J."/>
            <person name="Ramirez L."/>
            <person name="Alfaro M."/>
            <person name="Sun H."/>
            <person name="Tritt A."/>
            <person name="Yoshinaga Y."/>
            <person name="Zwiers L.-H."/>
            <person name="Turgeon B."/>
            <person name="Goodwin S."/>
            <person name="Spatafora J."/>
            <person name="Crous P."/>
            <person name="Grigoriev I."/>
        </authorList>
    </citation>
    <scope>NUCLEOTIDE SEQUENCE</scope>
    <source>
        <strain evidence="9">CBS 107.79</strain>
    </source>
</reference>
<dbReference type="Gene3D" id="3.40.390.10">
    <property type="entry name" value="Collagenase (Catalytic Domain)"/>
    <property type="match status" value="1"/>
</dbReference>
<accession>A0A6A5V0M8</accession>
<protein>
    <recommendedName>
        <fullName evidence="8">Prenylcysteine lyase domain-containing protein</fullName>
    </recommendedName>
</protein>
<feature type="domain" description="Prenylcysteine lyase" evidence="8">
    <location>
        <begin position="172"/>
        <end position="538"/>
    </location>
</feature>
<keyword evidence="10" id="KW-1185">Reference proteome</keyword>
<name>A0A6A5V0M8_9PLEO</name>
<dbReference type="InterPro" id="IPR036188">
    <property type="entry name" value="FAD/NAD-bd_sf"/>
</dbReference>
<gene>
    <name evidence="9" type="ORF">BU23DRAFT_601372</name>
</gene>
<dbReference type="Gene3D" id="3.50.50.60">
    <property type="entry name" value="FAD/NAD(P)-binding domain"/>
    <property type="match status" value="1"/>
</dbReference>
<dbReference type="PANTHER" id="PTHR15944:SF0">
    <property type="entry name" value="PRENYLCYSTEINE LYASE DOMAIN-CONTAINING PROTEIN"/>
    <property type="match status" value="1"/>
</dbReference>
<evidence type="ECO:0000313" key="10">
    <source>
        <dbReference type="Proteomes" id="UP000800036"/>
    </source>
</evidence>
<dbReference type="PANTHER" id="PTHR15944">
    <property type="entry name" value="FARNESYLCYSTEINE LYASE"/>
    <property type="match status" value="1"/>
</dbReference>
<evidence type="ECO:0000256" key="7">
    <source>
        <dbReference type="ARBA" id="ARBA00023180"/>
    </source>
</evidence>
<keyword evidence="6" id="KW-0560">Oxidoreductase</keyword>
<dbReference type="OrthoDB" id="437369at2759"/>
<dbReference type="Pfam" id="PF13450">
    <property type="entry name" value="NAD_binding_8"/>
    <property type="match status" value="1"/>
</dbReference>
<dbReference type="SUPFAM" id="SSF55486">
    <property type="entry name" value="Metalloproteases ('zincins'), catalytic domain"/>
    <property type="match status" value="1"/>
</dbReference>
<keyword evidence="3" id="KW-0285">Flavoprotein</keyword>
<evidence type="ECO:0000256" key="3">
    <source>
        <dbReference type="ARBA" id="ARBA00022630"/>
    </source>
</evidence>
<dbReference type="InterPro" id="IPR010795">
    <property type="entry name" value="Prenylcys_lyase"/>
</dbReference>
<dbReference type="GO" id="GO:0030327">
    <property type="term" value="P:prenylated protein catabolic process"/>
    <property type="evidence" value="ECO:0007669"/>
    <property type="project" value="TreeGrafter"/>
</dbReference>
<evidence type="ECO:0000256" key="1">
    <source>
        <dbReference type="ARBA" id="ARBA00001974"/>
    </source>
</evidence>
<dbReference type="AlphaFoldDB" id="A0A6A5V0M8"/>
<organism evidence="9 10">
    <name type="scientific">Bimuria novae-zelandiae CBS 107.79</name>
    <dbReference type="NCBI Taxonomy" id="1447943"/>
    <lineage>
        <taxon>Eukaryota</taxon>
        <taxon>Fungi</taxon>
        <taxon>Dikarya</taxon>
        <taxon>Ascomycota</taxon>
        <taxon>Pezizomycotina</taxon>
        <taxon>Dothideomycetes</taxon>
        <taxon>Pleosporomycetidae</taxon>
        <taxon>Pleosporales</taxon>
        <taxon>Massarineae</taxon>
        <taxon>Didymosphaeriaceae</taxon>
        <taxon>Bimuria</taxon>
    </lineage>
</organism>
<comment type="cofactor">
    <cofactor evidence="1">
        <name>FAD</name>
        <dbReference type="ChEBI" id="CHEBI:57692"/>
    </cofactor>
</comment>
<dbReference type="EMBL" id="ML976706">
    <property type="protein sequence ID" value="KAF1969769.1"/>
    <property type="molecule type" value="Genomic_DNA"/>
</dbReference>
<keyword evidence="5" id="KW-0274">FAD</keyword>
<dbReference type="GO" id="GO:0001735">
    <property type="term" value="F:prenylcysteine oxidase activity"/>
    <property type="evidence" value="ECO:0007669"/>
    <property type="project" value="InterPro"/>
</dbReference>
<comment type="similarity">
    <text evidence="2">Belongs to the prenylcysteine oxidase family.</text>
</comment>
<evidence type="ECO:0000256" key="6">
    <source>
        <dbReference type="ARBA" id="ARBA00023002"/>
    </source>
</evidence>
<dbReference type="InterPro" id="IPR024079">
    <property type="entry name" value="MetalloPept_cat_dom_sf"/>
</dbReference>
<dbReference type="InterPro" id="IPR017046">
    <property type="entry name" value="Prenylcysteine_Oxase1"/>
</dbReference>
<dbReference type="Pfam" id="PF07156">
    <property type="entry name" value="Prenylcys_lyase"/>
    <property type="match status" value="1"/>
</dbReference>
<dbReference type="GO" id="GO:0030328">
    <property type="term" value="P:prenylcysteine catabolic process"/>
    <property type="evidence" value="ECO:0007669"/>
    <property type="project" value="InterPro"/>
</dbReference>
<evidence type="ECO:0000259" key="8">
    <source>
        <dbReference type="Pfam" id="PF07156"/>
    </source>
</evidence>